<dbReference type="GO" id="GO:0017119">
    <property type="term" value="C:Golgi transport complex"/>
    <property type="evidence" value="ECO:0007669"/>
    <property type="project" value="UniProtKB-UniRule"/>
</dbReference>
<keyword evidence="15" id="KW-1185">Reference proteome</keyword>
<dbReference type="InterPro" id="IPR048368">
    <property type="entry name" value="COG6_N"/>
</dbReference>
<dbReference type="InParanoid" id="H2ZTG4"/>
<keyword evidence="9 11" id="KW-0472">Membrane</keyword>
<evidence type="ECO:0000256" key="2">
    <source>
        <dbReference type="ARBA" id="ARBA00004395"/>
    </source>
</evidence>
<dbReference type="EMBL" id="AFYH01215512">
    <property type="status" value="NOT_ANNOTATED_CDS"/>
    <property type="molecule type" value="Genomic_DNA"/>
</dbReference>
<comment type="function">
    <text evidence="1 11">Required for normal Golgi function.</text>
</comment>
<evidence type="ECO:0000256" key="1">
    <source>
        <dbReference type="ARBA" id="ARBA00003627"/>
    </source>
</evidence>
<gene>
    <name evidence="14" type="primary">COG6</name>
</gene>
<comment type="similarity">
    <text evidence="3 11">Belongs to the COG6 family.</text>
</comment>
<accession>H2ZTG4</accession>
<dbReference type="EMBL" id="AFYH01215510">
    <property type="status" value="NOT_ANNOTATED_CDS"/>
    <property type="molecule type" value="Genomic_DNA"/>
</dbReference>
<evidence type="ECO:0000259" key="13">
    <source>
        <dbReference type="Pfam" id="PF20653"/>
    </source>
</evidence>
<dbReference type="PANTHER" id="PTHR21506:SF0">
    <property type="entry name" value="CONSERVED OLIGOMERIC GOLGI COMPLEX SUBUNIT 6"/>
    <property type="match status" value="1"/>
</dbReference>
<dbReference type="Pfam" id="PF20653">
    <property type="entry name" value="COG6_C"/>
    <property type="match status" value="1"/>
</dbReference>
<dbReference type="Proteomes" id="UP000008672">
    <property type="component" value="Unassembled WGS sequence"/>
</dbReference>
<dbReference type="EMBL" id="AFYH01215507">
    <property type="status" value="NOT_ANNOTATED_CDS"/>
    <property type="molecule type" value="Genomic_DNA"/>
</dbReference>
<dbReference type="Pfam" id="PF06419">
    <property type="entry name" value="COG6_N"/>
    <property type="match status" value="1"/>
</dbReference>
<feature type="domain" description="Conserved oligomeric complex COG6 N-terminal" evidence="12">
    <location>
        <begin position="1"/>
        <end position="62"/>
    </location>
</feature>
<evidence type="ECO:0000256" key="7">
    <source>
        <dbReference type="ARBA" id="ARBA00022927"/>
    </source>
</evidence>
<dbReference type="OMA" id="HSCLDFF"/>
<reference evidence="14" key="2">
    <citation type="submission" date="2025-08" db="UniProtKB">
        <authorList>
            <consortium name="Ensembl"/>
        </authorList>
    </citation>
    <scope>IDENTIFICATION</scope>
</reference>
<dbReference type="PANTHER" id="PTHR21506">
    <property type="entry name" value="COMPONENT OF OLIGOMERIC GOLGI COMPLEX 6"/>
    <property type="match status" value="1"/>
</dbReference>
<sequence>MSTCCQDMTSRLKAAKEQTQDLIVKTTKLQAENQRLEVKAQVANAFLSKFQLTSEEMSTLRGTREGPVTESFFKALGRVKQIHNDVKILLRTNQQTAGLEIMEQMALLQETSYERLYRWAQSECRTLTQESCDISPVLTQAMEALQDRPVLYKYTLDEFGTARRNAVVRGFIDALTRGGPGGTPRPIEMYSHDPLRYVGDMLAWLHQATASEKEHLETLLKLVTMQGVEENIQEVLGHITEGVCRPLKVRIEQVIVSEPGAVLLYKISNLLKFYHHTNSGIVGNNANTLLTTIEEMHVLSKKMFFNNLSLHASKLMDKIELPPPDLGPTAALNQTLTLLREVLASHDSSVVPLDARQADFVQVLSCALDPLLQMCTVSASNLGTADMATYMVNCLYMMKTTLALFEFTDKRLEMLQFQIEAHLDTLVNEQASYVLTRAGLSYMYNCIQQHKPEQGPLVNIPSMDGASLKAAMVQFDSYLASPDSLLMLQLNYLLSATLKEHIFKQSTELVCRAYSELYAAVMNPANEYKEPGAILHRSPQQVKTLLS</sequence>
<dbReference type="GeneTree" id="ENSGT00390000013518"/>
<evidence type="ECO:0000256" key="8">
    <source>
        <dbReference type="ARBA" id="ARBA00023034"/>
    </source>
</evidence>
<comment type="subcellular location">
    <subcellularLocation>
        <location evidence="2 11">Golgi apparatus membrane</location>
        <topology evidence="2 11">Peripheral membrane protein</topology>
    </subcellularLocation>
</comment>
<dbReference type="EMBL" id="AFYH01215511">
    <property type="status" value="NOT_ANNOTATED_CDS"/>
    <property type="molecule type" value="Genomic_DNA"/>
</dbReference>
<dbReference type="HOGENOM" id="CLU_011361_3_0_1"/>
<dbReference type="EMBL" id="AFYH01215509">
    <property type="status" value="NOT_ANNOTATED_CDS"/>
    <property type="molecule type" value="Genomic_DNA"/>
</dbReference>
<evidence type="ECO:0000256" key="9">
    <source>
        <dbReference type="ARBA" id="ARBA00023136"/>
    </source>
</evidence>
<evidence type="ECO:0000256" key="10">
    <source>
        <dbReference type="ARBA" id="ARBA00031348"/>
    </source>
</evidence>
<name>H2ZTG4_LATCH</name>
<dbReference type="InterPro" id="IPR010490">
    <property type="entry name" value="COG6"/>
</dbReference>
<dbReference type="EMBL" id="AFYH01215514">
    <property type="status" value="NOT_ANNOTATED_CDS"/>
    <property type="molecule type" value="Genomic_DNA"/>
</dbReference>
<feature type="domain" description="Conserved Oligomeric Golgi complex subunit 6 C-terminal" evidence="13">
    <location>
        <begin position="95"/>
        <end position="546"/>
    </location>
</feature>
<evidence type="ECO:0000256" key="6">
    <source>
        <dbReference type="ARBA" id="ARBA00022448"/>
    </source>
</evidence>
<evidence type="ECO:0000259" key="12">
    <source>
        <dbReference type="Pfam" id="PF06419"/>
    </source>
</evidence>
<evidence type="ECO:0000313" key="14">
    <source>
        <dbReference type="Ensembl" id="ENSLACP00000000685.1"/>
    </source>
</evidence>
<dbReference type="GO" id="GO:0000139">
    <property type="term" value="C:Golgi membrane"/>
    <property type="evidence" value="ECO:0007669"/>
    <property type="project" value="UniProtKB-SubCell"/>
</dbReference>
<dbReference type="eggNOG" id="KOG3758">
    <property type="taxonomic scope" value="Eukaryota"/>
</dbReference>
<comment type="subunit">
    <text evidence="4">Component of the conserved oligomeric Golgi complex which is composed of eight different subunits and is required for normal Golgi morphology and localization.</text>
</comment>
<dbReference type="GO" id="GO:0006891">
    <property type="term" value="P:intra-Golgi vesicle-mediated transport"/>
    <property type="evidence" value="ECO:0007669"/>
    <property type="project" value="UniProtKB-UniRule"/>
</dbReference>
<dbReference type="InterPro" id="IPR048369">
    <property type="entry name" value="COG6_C"/>
</dbReference>
<dbReference type="GO" id="GO:0015031">
    <property type="term" value="P:protein transport"/>
    <property type="evidence" value="ECO:0007669"/>
    <property type="project" value="UniProtKB-KW"/>
</dbReference>
<evidence type="ECO:0000256" key="5">
    <source>
        <dbReference type="ARBA" id="ARBA00020973"/>
    </source>
</evidence>
<dbReference type="EMBL" id="AFYH01215515">
    <property type="status" value="NOT_ANNOTATED_CDS"/>
    <property type="molecule type" value="Genomic_DNA"/>
</dbReference>
<evidence type="ECO:0000256" key="11">
    <source>
        <dbReference type="RuleBase" id="RU365075"/>
    </source>
</evidence>
<evidence type="ECO:0000313" key="15">
    <source>
        <dbReference type="Proteomes" id="UP000008672"/>
    </source>
</evidence>
<dbReference type="EMBL" id="AFYH01215513">
    <property type="status" value="NOT_ANNOTATED_CDS"/>
    <property type="molecule type" value="Genomic_DNA"/>
</dbReference>
<dbReference type="EMBL" id="AFYH01215506">
    <property type="status" value="NOT_ANNOTATED_CDS"/>
    <property type="molecule type" value="Genomic_DNA"/>
</dbReference>
<reference evidence="14" key="3">
    <citation type="submission" date="2025-09" db="UniProtKB">
        <authorList>
            <consortium name="Ensembl"/>
        </authorList>
    </citation>
    <scope>IDENTIFICATION</scope>
</reference>
<reference evidence="15" key="1">
    <citation type="submission" date="2011-08" db="EMBL/GenBank/DDBJ databases">
        <title>The draft genome of Latimeria chalumnae.</title>
        <authorList>
            <person name="Di Palma F."/>
            <person name="Alfoldi J."/>
            <person name="Johnson J."/>
            <person name="Berlin A."/>
            <person name="Gnerre S."/>
            <person name="Jaffe D."/>
            <person name="MacCallum I."/>
            <person name="Young S."/>
            <person name="Walker B.J."/>
            <person name="Lander E."/>
            <person name="Lindblad-Toh K."/>
        </authorList>
    </citation>
    <scope>NUCLEOTIDE SEQUENCE [LARGE SCALE GENOMIC DNA]</scope>
    <source>
        <strain evidence="15">Wild caught</strain>
    </source>
</reference>
<protein>
    <recommendedName>
        <fullName evidence="5 11">Conserved oligomeric Golgi complex subunit 6</fullName>
        <shortName evidence="11">COG complex subunit 6</shortName>
    </recommendedName>
    <alternativeName>
        <fullName evidence="10 11">Component of oligomeric Golgi complex 6</fullName>
    </alternativeName>
</protein>
<evidence type="ECO:0000256" key="3">
    <source>
        <dbReference type="ARBA" id="ARBA00011023"/>
    </source>
</evidence>
<dbReference type="Bgee" id="ENSLACG00000000612">
    <property type="expression patterns" value="Expressed in chordate pharynx and 6 other cell types or tissues"/>
</dbReference>
<keyword evidence="8 11" id="KW-0333">Golgi apparatus</keyword>
<organism evidence="14 15">
    <name type="scientific">Latimeria chalumnae</name>
    <name type="common">Coelacanth</name>
    <dbReference type="NCBI Taxonomy" id="7897"/>
    <lineage>
        <taxon>Eukaryota</taxon>
        <taxon>Metazoa</taxon>
        <taxon>Chordata</taxon>
        <taxon>Craniata</taxon>
        <taxon>Vertebrata</taxon>
        <taxon>Euteleostomi</taxon>
        <taxon>Coelacanthiformes</taxon>
        <taxon>Coelacanthidae</taxon>
        <taxon>Latimeria</taxon>
    </lineage>
</organism>
<dbReference type="AlphaFoldDB" id="H2ZTG4"/>
<evidence type="ECO:0000256" key="4">
    <source>
        <dbReference type="ARBA" id="ARBA00011166"/>
    </source>
</evidence>
<dbReference type="EMBL" id="AFYH01215508">
    <property type="status" value="NOT_ANNOTATED_CDS"/>
    <property type="molecule type" value="Genomic_DNA"/>
</dbReference>
<dbReference type="STRING" id="7897.ENSLACP00000000685"/>
<dbReference type="Ensembl" id="ENSLACT00000000691.1">
    <property type="protein sequence ID" value="ENSLACP00000000685.1"/>
    <property type="gene ID" value="ENSLACG00000000612.1"/>
</dbReference>
<keyword evidence="7 11" id="KW-0653">Protein transport</keyword>
<keyword evidence="6 11" id="KW-0813">Transport</keyword>
<dbReference type="FunCoup" id="H2ZTG4">
    <property type="interactions" value="1435"/>
</dbReference>
<dbReference type="SMART" id="SM01087">
    <property type="entry name" value="COG6"/>
    <property type="match status" value="1"/>
</dbReference>
<proteinExistence type="inferred from homology"/>